<reference evidence="9 10" key="1">
    <citation type="journal article" date="2015" name="Nature">
        <title>rRNA introns, odd ribosomes, and small enigmatic genomes across a large radiation of phyla.</title>
        <authorList>
            <person name="Brown C.T."/>
            <person name="Hug L.A."/>
            <person name="Thomas B.C."/>
            <person name="Sharon I."/>
            <person name="Castelle C.J."/>
            <person name="Singh A."/>
            <person name="Wilkins M.J."/>
            <person name="Williams K.H."/>
            <person name="Banfield J.F."/>
        </authorList>
    </citation>
    <scope>NUCLEOTIDE SEQUENCE [LARGE SCALE GENOMIC DNA]</scope>
</reference>
<dbReference type="GO" id="GO:0005840">
    <property type="term" value="C:ribosome"/>
    <property type="evidence" value="ECO:0007669"/>
    <property type="project" value="UniProtKB-KW"/>
</dbReference>
<dbReference type="EMBL" id="LBWG01000019">
    <property type="protein sequence ID" value="KKR03785.1"/>
    <property type="molecule type" value="Genomic_DNA"/>
</dbReference>
<comment type="subunit">
    <text evidence="7">Part of the 30S ribosomal subunit. Contacts proteins S5 and S12.</text>
</comment>
<evidence type="ECO:0000256" key="4">
    <source>
        <dbReference type="ARBA" id="ARBA00022980"/>
    </source>
</evidence>
<proteinExistence type="inferred from homology"/>
<dbReference type="GO" id="GO:0006412">
    <property type="term" value="P:translation"/>
    <property type="evidence" value="ECO:0007669"/>
    <property type="project" value="UniProtKB-UniRule"/>
</dbReference>
<dbReference type="Gene3D" id="3.30.1490.10">
    <property type="match status" value="1"/>
</dbReference>
<dbReference type="PANTHER" id="PTHR11758">
    <property type="entry name" value="40S RIBOSOMAL PROTEIN S15A"/>
    <property type="match status" value="1"/>
</dbReference>
<dbReference type="HAMAP" id="MF_01302_B">
    <property type="entry name" value="Ribosomal_uS8_B"/>
    <property type="match status" value="1"/>
</dbReference>
<keyword evidence="2 7" id="KW-0699">rRNA-binding</keyword>
<dbReference type="PROSITE" id="PS00053">
    <property type="entry name" value="RIBOSOMAL_S8"/>
    <property type="match status" value="1"/>
</dbReference>
<dbReference type="GO" id="GO:1990904">
    <property type="term" value="C:ribonucleoprotein complex"/>
    <property type="evidence" value="ECO:0007669"/>
    <property type="project" value="UniProtKB-KW"/>
</dbReference>
<protein>
    <recommendedName>
        <fullName evidence="6 7">Small ribosomal subunit protein uS8</fullName>
    </recommendedName>
</protein>
<evidence type="ECO:0000256" key="3">
    <source>
        <dbReference type="ARBA" id="ARBA00022884"/>
    </source>
</evidence>
<dbReference type="AlphaFoldDB" id="A0A0G0Q068"/>
<name>A0A0G0Q068_9BACT</name>
<evidence type="ECO:0000256" key="2">
    <source>
        <dbReference type="ARBA" id="ARBA00022730"/>
    </source>
</evidence>
<evidence type="ECO:0000256" key="7">
    <source>
        <dbReference type="HAMAP-Rule" id="MF_01302"/>
    </source>
</evidence>
<dbReference type="Proteomes" id="UP000033935">
    <property type="component" value="Unassembled WGS sequence"/>
</dbReference>
<comment type="caution">
    <text evidence="9">The sequence shown here is derived from an EMBL/GenBank/DDBJ whole genome shotgun (WGS) entry which is preliminary data.</text>
</comment>
<evidence type="ECO:0000256" key="8">
    <source>
        <dbReference type="RuleBase" id="RU003660"/>
    </source>
</evidence>
<dbReference type="FunFam" id="3.30.1490.10:FF:000001">
    <property type="entry name" value="30S ribosomal protein S8"/>
    <property type="match status" value="1"/>
</dbReference>
<dbReference type="GO" id="GO:0003735">
    <property type="term" value="F:structural constituent of ribosome"/>
    <property type="evidence" value="ECO:0007669"/>
    <property type="project" value="InterPro"/>
</dbReference>
<dbReference type="GO" id="GO:0005737">
    <property type="term" value="C:cytoplasm"/>
    <property type="evidence" value="ECO:0007669"/>
    <property type="project" value="UniProtKB-ARBA"/>
</dbReference>
<dbReference type="FunFam" id="3.30.1370.30:FF:000002">
    <property type="entry name" value="30S ribosomal protein S8"/>
    <property type="match status" value="1"/>
</dbReference>
<keyword evidence="3 7" id="KW-0694">RNA-binding</keyword>
<dbReference type="InterPro" id="IPR000630">
    <property type="entry name" value="Ribosomal_uS8"/>
</dbReference>
<evidence type="ECO:0000313" key="10">
    <source>
        <dbReference type="Proteomes" id="UP000033935"/>
    </source>
</evidence>
<dbReference type="InterPro" id="IPR035987">
    <property type="entry name" value="Ribosomal_uS8_sf"/>
</dbReference>
<comment type="function">
    <text evidence="7">One of the primary rRNA binding proteins, it binds directly to 16S rRNA central domain where it helps coordinate assembly of the platform of the 30S subunit.</text>
</comment>
<keyword evidence="4 7" id="KW-0689">Ribosomal protein</keyword>
<dbReference type="NCBIfam" id="NF001109">
    <property type="entry name" value="PRK00136.1"/>
    <property type="match status" value="1"/>
</dbReference>
<evidence type="ECO:0000256" key="6">
    <source>
        <dbReference type="ARBA" id="ARBA00035258"/>
    </source>
</evidence>
<dbReference type="SUPFAM" id="SSF56047">
    <property type="entry name" value="Ribosomal protein S8"/>
    <property type="match status" value="1"/>
</dbReference>
<dbReference type="InterPro" id="IPR047863">
    <property type="entry name" value="Ribosomal_uS8_CS"/>
</dbReference>
<keyword evidence="5 7" id="KW-0687">Ribonucleoprotein</keyword>
<dbReference type="GO" id="GO:0019843">
    <property type="term" value="F:rRNA binding"/>
    <property type="evidence" value="ECO:0007669"/>
    <property type="project" value="UniProtKB-UniRule"/>
</dbReference>
<evidence type="ECO:0000256" key="1">
    <source>
        <dbReference type="ARBA" id="ARBA00006471"/>
    </source>
</evidence>
<comment type="similarity">
    <text evidence="1 7 8">Belongs to the universal ribosomal protein uS8 family.</text>
</comment>
<dbReference type="Gene3D" id="3.30.1370.30">
    <property type="match status" value="1"/>
</dbReference>
<dbReference type="Pfam" id="PF00410">
    <property type="entry name" value="Ribosomal_S8"/>
    <property type="match status" value="1"/>
</dbReference>
<sequence>MMTDPISDMLTRIRNAQIVRKSEVVFPYSKMKFAIVKILEKEGYLQKVEQITEAKFSVIRIELRYDNDQPKIQMVRRISRPSNRVYAKSTDLPKVLSDIGIAIVSTPNGLMTNKEARARHLGGEVICEIS</sequence>
<gene>
    <name evidence="7" type="primary">rpsH</name>
    <name evidence="9" type="ORF">UT30_C0019G0021</name>
</gene>
<evidence type="ECO:0000256" key="5">
    <source>
        <dbReference type="ARBA" id="ARBA00023274"/>
    </source>
</evidence>
<evidence type="ECO:0000313" key="9">
    <source>
        <dbReference type="EMBL" id="KKR03785.1"/>
    </source>
</evidence>
<accession>A0A0G0Q068</accession>
<dbReference type="PATRIC" id="fig|1618995.3.peg.813"/>
<organism evidence="9 10">
    <name type="scientific">Candidatus Uhrbacteria bacterium GW2011_GWF2_39_13</name>
    <dbReference type="NCBI Taxonomy" id="1618995"/>
    <lineage>
        <taxon>Bacteria</taxon>
        <taxon>Candidatus Uhriibacteriota</taxon>
    </lineage>
</organism>